<organism evidence="8 9">
    <name type="scientific">Legionella cardiaca</name>
    <dbReference type="NCBI Taxonomy" id="1071983"/>
    <lineage>
        <taxon>Bacteria</taxon>
        <taxon>Pseudomonadati</taxon>
        <taxon>Pseudomonadota</taxon>
        <taxon>Gammaproteobacteria</taxon>
        <taxon>Legionellales</taxon>
        <taxon>Legionellaceae</taxon>
        <taxon>Legionella</taxon>
    </lineage>
</organism>
<evidence type="ECO:0000256" key="4">
    <source>
        <dbReference type="ARBA" id="ARBA00022452"/>
    </source>
</evidence>
<gene>
    <name evidence="8" type="ORF">PXX05_09385</name>
</gene>
<keyword evidence="3" id="KW-0813">Transport</keyword>
<keyword evidence="5" id="KW-0812">Transmembrane</keyword>
<protein>
    <submittedName>
        <fullName evidence="8">TolC family protein</fullName>
    </submittedName>
</protein>
<dbReference type="Gene3D" id="1.20.1600.10">
    <property type="entry name" value="Outer membrane efflux proteins (OEP)"/>
    <property type="match status" value="1"/>
</dbReference>
<evidence type="ECO:0000256" key="7">
    <source>
        <dbReference type="ARBA" id="ARBA00023237"/>
    </source>
</evidence>
<dbReference type="InterPro" id="IPR051906">
    <property type="entry name" value="TolC-like"/>
</dbReference>
<dbReference type="RefSeq" id="WP_275087965.1">
    <property type="nucleotide sequence ID" value="NZ_CP119078.1"/>
</dbReference>
<name>A0ABY8ANA2_9GAMM</name>
<evidence type="ECO:0000256" key="6">
    <source>
        <dbReference type="ARBA" id="ARBA00023136"/>
    </source>
</evidence>
<keyword evidence="7" id="KW-0998">Cell outer membrane</keyword>
<proteinExistence type="inferred from homology"/>
<comment type="subcellular location">
    <subcellularLocation>
        <location evidence="1">Cell outer membrane</location>
    </subcellularLocation>
</comment>
<evidence type="ECO:0000313" key="9">
    <source>
        <dbReference type="Proteomes" id="UP001222087"/>
    </source>
</evidence>
<dbReference type="PANTHER" id="PTHR30026:SF20">
    <property type="entry name" value="OUTER MEMBRANE PROTEIN TOLC"/>
    <property type="match status" value="1"/>
</dbReference>
<dbReference type="SUPFAM" id="SSF56954">
    <property type="entry name" value="Outer membrane efflux proteins (OEP)"/>
    <property type="match status" value="1"/>
</dbReference>
<dbReference type="EMBL" id="CP119078">
    <property type="protein sequence ID" value="WED42140.1"/>
    <property type="molecule type" value="Genomic_DNA"/>
</dbReference>
<dbReference type="PANTHER" id="PTHR30026">
    <property type="entry name" value="OUTER MEMBRANE PROTEIN TOLC"/>
    <property type="match status" value="1"/>
</dbReference>
<reference evidence="8 9" key="1">
    <citation type="submission" date="2023-02" db="EMBL/GenBank/DDBJ databases">
        <title>Genome Sequence of L. cardiaca H63T.</title>
        <authorList>
            <person name="Lopez A.E."/>
            <person name="Cianciotto N.P."/>
        </authorList>
    </citation>
    <scope>NUCLEOTIDE SEQUENCE [LARGE SCALE GENOMIC DNA]</scope>
    <source>
        <strain evidence="8 9">H63</strain>
    </source>
</reference>
<evidence type="ECO:0000256" key="3">
    <source>
        <dbReference type="ARBA" id="ARBA00022448"/>
    </source>
</evidence>
<evidence type="ECO:0000256" key="1">
    <source>
        <dbReference type="ARBA" id="ARBA00004442"/>
    </source>
</evidence>
<dbReference type="InterPro" id="IPR003423">
    <property type="entry name" value="OMP_efflux"/>
</dbReference>
<keyword evidence="6" id="KW-0472">Membrane</keyword>
<keyword evidence="4" id="KW-1134">Transmembrane beta strand</keyword>
<sequence>MEVFQQALVNEPIYQNEVLKTLVSKANIGIDQSLLLPHVGFTSQVLGDKQSSSGAMVSSGLFPRNNKIKAFDNRLSLTQPVFNWANFKRLSASKLSYQIASANLNAKFQDLIVRVAEAYFNTLYYENNLNYYKSNKITMAKQLSQVKEKYRIGKANRNDLDMAMSAFSLAESNYITAQSELAEQKLHLAEISAIEYPYLARLKDNFPRENLKPGNLQNWVDAAVRQNWSIKTNQLRVKAARERIKQAFAGHLPNANVEVYYDVLPFHIQNGSLLVAAGSSRVNNLAAAVNINVPIYSGGLVAANTKKAQYLFRIAEQQLDASCRKTTYSVKQNYLRILSDIHKIKSDQQTIASNQNSLNRLKERYALGATDLMQVINQQDRLIHSQIELNKDRFNYIIEILKFKKNLGTLSIDDIKMVNSWLEK</sequence>
<dbReference type="Pfam" id="PF02321">
    <property type="entry name" value="OEP"/>
    <property type="match status" value="2"/>
</dbReference>
<accession>A0ABY8ANA2</accession>
<dbReference type="Proteomes" id="UP001222087">
    <property type="component" value="Chromosome"/>
</dbReference>
<comment type="similarity">
    <text evidence="2">Belongs to the outer membrane factor (OMF) (TC 1.B.17) family.</text>
</comment>
<evidence type="ECO:0000313" key="8">
    <source>
        <dbReference type="EMBL" id="WED42140.1"/>
    </source>
</evidence>
<evidence type="ECO:0000256" key="5">
    <source>
        <dbReference type="ARBA" id="ARBA00022692"/>
    </source>
</evidence>
<evidence type="ECO:0000256" key="2">
    <source>
        <dbReference type="ARBA" id="ARBA00007613"/>
    </source>
</evidence>
<keyword evidence="9" id="KW-1185">Reference proteome</keyword>